<accession>A0AB34FR71</accession>
<dbReference type="InterPro" id="IPR008794">
    <property type="entry name" value="Pro_racemase_fam"/>
</dbReference>
<reference evidence="3" key="1">
    <citation type="submission" date="2023-01" db="EMBL/GenBank/DDBJ databases">
        <title>The growth and conidiation of Purpureocillium lavendulum are regulated by nitrogen source and histone H3K14 acetylation.</title>
        <authorList>
            <person name="Tang P."/>
            <person name="Han J."/>
            <person name="Zhang C."/>
            <person name="Tang P."/>
            <person name="Qi F."/>
            <person name="Zhang K."/>
            <person name="Liang L."/>
        </authorList>
    </citation>
    <scope>NUCLEOTIDE SEQUENCE</scope>
    <source>
        <strain evidence="3">YMF1.00683</strain>
    </source>
</reference>
<dbReference type="PIRSF" id="PIRSF029792">
    <property type="entry name" value="Pro_racemase"/>
    <property type="match status" value="1"/>
</dbReference>
<sequence length="348" mass="37743">MHSQRLISVIGCHAEGEVGDVIIGGVQDVPGSTMLEKMMSFSSKHDDIRKLLLNEPRGRGSMNVNLLLQPCDPRADAGFITMGNNEYAYMSGSNTICIATVLLETGILPMKEPETKLSLDTAAGLVSVTAQCDMRKCKSVSFQNVPAFVGALDFPIYVDGIGNIHVDVAFGGMWYAIVDAASIGLQVENAFCAKLVQIGNKILRCVQRQFEPVHPQNKEMTRVAMISITEPVQEQSAGKFAKHCVIVPPGRCDRSPCGTGTSARMAVLHARGQLNTGEAFTHRSIIGSEFVGRIERTTKVSALDGIIPSISGRAWITGHKQVLLDPTDPYPEGFRVGDHWVMDNETDT</sequence>
<evidence type="ECO:0000313" key="4">
    <source>
        <dbReference type="Proteomes" id="UP001163105"/>
    </source>
</evidence>
<dbReference type="Pfam" id="PF05544">
    <property type="entry name" value="Pro_racemase"/>
    <property type="match status" value="1"/>
</dbReference>
<keyword evidence="4" id="KW-1185">Reference proteome</keyword>
<proteinExistence type="inferred from homology"/>
<gene>
    <name evidence="3" type="ORF">O9K51_05188</name>
</gene>
<dbReference type="GO" id="GO:0047580">
    <property type="term" value="F:4-hydroxyproline epimerase activity"/>
    <property type="evidence" value="ECO:0007669"/>
    <property type="project" value="TreeGrafter"/>
</dbReference>
<name>A0AB34FR71_9HYPO</name>
<dbReference type="PANTHER" id="PTHR33442">
    <property type="entry name" value="TRANS-3-HYDROXY-L-PROLINE DEHYDRATASE"/>
    <property type="match status" value="1"/>
</dbReference>
<evidence type="ECO:0000256" key="1">
    <source>
        <dbReference type="ARBA" id="ARBA00007529"/>
    </source>
</evidence>
<organism evidence="3 4">
    <name type="scientific">Purpureocillium lavendulum</name>
    <dbReference type="NCBI Taxonomy" id="1247861"/>
    <lineage>
        <taxon>Eukaryota</taxon>
        <taxon>Fungi</taxon>
        <taxon>Dikarya</taxon>
        <taxon>Ascomycota</taxon>
        <taxon>Pezizomycotina</taxon>
        <taxon>Sordariomycetes</taxon>
        <taxon>Hypocreomycetidae</taxon>
        <taxon>Hypocreales</taxon>
        <taxon>Ophiocordycipitaceae</taxon>
        <taxon>Purpureocillium</taxon>
    </lineage>
</organism>
<comment type="similarity">
    <text evidence="1">Belongs to the proline racemase family.</text>
</comment>
<feature type="active site" description="Proton donor" evidence="2">
    <location>
        <position position="257"/>
    </location>
</feature>
<dbReference type="PANTHER" id="PTHR33442:SF5">
    <property type="entry name" value="BIFUNCTIONAL TRANS-3-HYDROXY-L-PROLINE DEHYDRATASE_2-EPIMERASE"/>
    <property type="match status" value="1"/>
</dbReference>
<dbReference type="FunFam" id="3.10.310.10:FF:000005">
    <property type="entry name" value="Proline racemase"/>
    <property type="match status" value="1"/>
</dbReference>
<dbReference type="EMBL" id="JAQHRD010000004">
    <property type="protein sequence ID" value="KAJ6441637.1"/>
    <property type="molecule type" value="Genomic_DNA"/>
</dbReference>
<dbReference type="SUPFAM" id="SSF54506">
    <property type="entry name" value="Diaminopimelate epimerase-like"/>
    <property type="match status" value="1"/>
</dbReference>
<comment type="caution">
    <text evidence="3">The sequence shown here is derived from an EMBL/GenBank/DDBJ whole genome shotgun (WGS) entry which is preliminary data.</text>
</comment>
<protein>
    <submittedName>
        <fullName evidence="3">Proline racemase</fullName>
    </submittedName>
</protein>
<evidence type="ECO:0000313" key="3">
    <source>
        <dbReference type="EMBL" id="KAJ6441637.1"/>
    </source>
</evidence>
<feature type="active site" description="Proton acceptor" evidence="2">
    <location>
        <position position="91"/>
    </location>
</feature>
<dbReference type="AlphaFoldDB" id="A0AB34FR71"/>
<dbReference type="SFLD" id="SFLDS00028">
    <property type="entry name" value="Proline_Racemase"/>
    <property type="match status" value="1"/>
</dbReference>
<dbReference type="Proteomes" id="UP001163105">
    <property type="component" value="Unassembled WGS sequence"/>
</dbReference>
<dbReference type="Gene3D" id="3.10.310.10">
    <property type="entry name" value="Diaminopimelate Epimerase, Chain A, domain 1"/>
    <property type="match status" value="2"/>
</dbReference>
<evidence type="ECO:0000256" key="2">
    <source>
        <dbReference type="PIRSR" id="PIRSR029792-1"/>
    </source>
</evidence>